<evidence type="ECO:0000256" key="1">
    <source>
        <dbReference type="ARBA" id="ARBA00022801"/>
    </source>
</evidence>
<dbReference type="EMBL" id="CP002085">
    <property type="protein sequence ID" value="ADK84130.1"/>
    <property type="molecule type" value="Genomic_DNA"/>
</dbReference>
<dbReference type="CDD" id="cd18873">
    <property type="entry name" value="NUDIX_NadM_like"/>
    <property type="match status" value="1"/>
</dbReference>
<dbReference type="eggNOG" id="COG1051">
    <property type="taxonomic scope" value="Bacteria"/>
</dbReference>
<dbReference type="PROSITE" id="PS00893">
    <property type="entry name" value="NUDIX_BOX"/>
    <property type="match status" value="1"/>
</dbReference>
<protein>
    <submittedName>
        <fullName evidence="4">NUDIX hydrolase</fullName>
    </submittedName>
</protein>
<dbReference type="InterPro" id="IPR020084">
    <property type="entry name" value="NUDIX_hydrolase_CS"/>
</dbReference>
<reference evidence="4 5" key="1">
    <citation type="journal article" date="2010" name="Stand. Genomic Sci.">
        <title>Complete genome sequence of Desulfarculus baarsii type strain (2st14).</title>
        <authorList>
            <person name="Sun H."/>
            <person name="Spring S."/>
            <person name="Lapidus A."/>
            <person name="Davenport K."/>
            <person name="Del Rio T.G."/>
            <person name="Tice H."/>
            <person name="Nolan M."/>
            <person name="Copeland A."/>
            <person name="Cheng J.F."/>
            <person name="Lucas S."/>
            <person name="Tapia R."/>
            <person name="Goodwin L."/>
            <person name="Pitluck S."/>
            <person name="Ivanova N."/>
            <person name="Pagani I."/>
            <person name="Mavromatis K."/>
            <person name="Ovchinnikova G."/>
            <person name="Pati A."/>
            <person name="Chen A."/>
            <person name="Palaniappan K."/>
            <person name="Hauser L."/>
            <person name="Chang Y.J."/>
            <person name="Jeffries C.D."/>
            <person name="Detter J.C."/>
            <person name="Han C."/>
            <person name="Rohde M."/>
            <person name="Brambilla E."/>
            <person name="Goker M."/>
            <person name="Woyke T."/>
            <person name="Bristow J."/>
            <person name="Eisen J.A."/>
            <person name="Markowitz V."/>
            <person name="Hugenholtz P."/>
            <person name="Kyrpides N.C."/>
            <person name="Klenk H.P."/>
            <person name="Land M."/>
        </authorList>
    </citation>
    <scope>NUCLEOTIDE SEQUENCE [LARGE SCALE GENOMIC DNA]</scope>
    <source>
        <strain evidence="5">ATCC 33931 / DSM 2075 / LMG 7858 / VKM B-1802 / 2st14</strain>
    </source>
</reference>
<evidence type="ECO:0000313" key="5">
    <source>
        <dbReference type="Proteomes" id="UP000009047"/>
    </source>
</evidence>
<proteinExistence type="inferred from homology"/>
<organism evidence="4 5">
    <name type="scientific">Desulfarculus baarsii (strain ATCC 33931 / DSM 2075 / LMG 7858 / VKM B-1802 / 2st14)</name>
    <dbReference type="NCBI Taxonomy" id="644282"/>
    <lineage>
        <taxon>Bacteria</taxon>
        <taxon>Pseudomonadati</taxon>
        <taxon>Thermodesulfobacteriota</taxon>
        <taxon>Desulfarculia</taxon>
        <taxon>Desulfarculales</taxon>
        <taxon>Desulfarculaceae</taxon>
        <taxon>Desulfarculus</taxon>
    </lineage>
</organism>
<dbReference type="RefSeq" id="WP_013257585.1">
    <property type="nucleotide sequence ID" value="NC_014365.1"/>
</dbReference>
<evidence type="ECO:0000259" key="3">
    <source>
        <dbReference type="PROSITE" id="PS51462"/>
    </source>
</evidence>
<dbReference type="PROSITE" id="PS51462">
    <property type="entry name" value="NUDIX"/>
    <property type="match status" value="1"/>
</dbReference>
<dbReference type="AlphaFoldDB" id="E1QEZ4"/>
<sequence>MRRDLLCPSCGATVEAYRNPVPTADMIIELTGGGQPGPVVLVRRANPPLGWALPGGFVDYGESAAHAARREALEETGLRVEVLALIGVYGRPERDPRQHTITTAYAGRASGQPIAGDDAAAVAAFALDKLPPDICFDHRQILDDYRAWRLGLRPAAPVSAMELME</sequence>
<gene>
    <name evidence="4" type="ordered locus">Deba_0758</name>
</gene>
<name>E1QEZ4_DESB2</name>
<dbReference type="PANTHER" id="PTHR43736">
    <property type="entry name" value="ADP-RIBOSE PYROPHOSPHATASE"/>
    <property type="match status" value="1"/>
</dbReference>
<feature type="domain" description="Nudix hydrolase" evidence="3">
    <location>
        <begin position="19"/>
        <end position="150"/>
    </location>
</feature>
<dbReference type="Pfam" id="PF00293">
    <property type="entry name" value="NUDIX"/>
    <property type="match status" value="1"/>
</dbReference>
<dbReference type="OrthoDB" id="9761969at2"/>
<dbReference type="InterPro" id="IPR000086">
    <property type="entry name" value="NUDIX_hydrolase_dom"/>
</dbReference>
<keyword evidence="5" id="KW-1185">Reference proteome</keyword>
<dbReference type="InterPro" id="IPR015797">
    <property type="entry name" value="NUDIX_hydrolase-like_dom_sf"/>
</dbReference>
<dbReference type="KEGG" id="dbr:Deba_0758"/>
<comment type="similarity">
    <text evidence="2">Belongs to the Nudix hydrolase family.</text>
</comment>
<dbReference type="InterPro" id="IPR020476">
    <property type="entry name" value="Nudix_hydrolase"/>
</dbReference>
<evidence type="ECO:0000256" key="2">
    <source>
        <dbReference type="RuleBase" id="RU003476"/>
    </source>
</evidence>
<dbReference type="PRINTS" id="PR00502">
    <property type="entry name" value="NUDIXFAMILY"/>
</dbReference>
<accession>E1QEZ4</accession>
<dbReference type="Proteomes" id="UP000009047">
    <property type="component" value="Chromosome"/>
</dbReference>
<dbReference type="Gene3D" id="3.90.79.10">
    <property type="entry name" value="Nucleoside Triphosphate Pyrophosphohydrolase"/>
    <property type="match status" value="1"/>
</dbReference>
<dbReference type="PANTHER" id="PTHR43736:SF1">
    <property type="entry name" value="DIHYDRONEOPTERIN TRIPHOSPHATE DIPHOSPHATASE"/>
    <property type="match status" value="1"/>
</dbReference>
<evidence type="ECO:0000313" key="4">
    <source>
        <dbReference type="EMBL" id="ADK84130.1"/>
    </source>
</evidence>
<dbReference type="SUPFAM" id="SSF55811">
    <property type="entry name" value="Nudix"/>
    <property type="match status" value="1"/>
</dbReference>
<dbReference type="HOGENOM" id="CLU_037162_20_3_7"/>
<dbReference type="STRING" id="644282.Deba_0758"/>
<dbReference type="GO" id="GO:0016787">
    <property type="term" value="F:hydrolase activity"/>
    <property type="evidence" value="ECO:0007669"/>
    <property type="project" value="UniProtKB-KW"/>
</dbReference>
<keyword evidence="1 2" id="KW-0378">Hydrolase</keyword>